<dbReference type="RefSeq" id="WP_262840271.1">
    <property type="nucleotide sequence ID" value="NZ_JANZYP010000001.1"/>
</dbReference>
<accession>A0ABV9EHI4</accession>
<gene>
    <name evidence="1" type="ORF">ACFO8L_16995</name>
</gene>
<evidence type="ECO:0000313" key="1">
    <source>
        <dbReference type="EMBL" id="MFC4587795.1"/>
    </source>
</evidence>
<organism evidence="1 2">
    <name type="scientific">Sphaerisporangium corydalis</name>
    <dbReference type="NCBI Taxonomy" id="1441875"/>
    <lineage>
        <taxon>Bacteria</taxon>
        <taxon>Bacillati</taxon>
        <taxon>Actinomycetota</taxon>
        <taxon>Actinomycetes</taxon>
        <taxon>Streptosporangiales</taxon>
        <taxon>Streptosporangiaceae</taxon>
        <taxon>Sphaerisporangium</taxon>
    </lineage>
</organism>
<sequence>MSESLDDLEERINTLRSEIRRAVRAREGALARSLRAELRGAERAWDQALAAHEPTPDEAAPDEPPGSLLPVREQVHQALTLLGVPAAGKMIVAVHGALRAGSLRGPQLTSLRRDEERSFRTSPFARPYYLCAALTDRLSASRGLLAVSTWPLEKRVIGPLSPRVDFLTTAIRVAEHLLRLDEPAEQAPPGAQRLLARLAQNIPGAAPYGTGTPGAGAAVRGAGPGVVPGFAVPDPAVVVKAARAELAVHADADATARAEIAGRARDRLRDPERLFGGAMLTLARREA</sequence>
<proteinExistence type="predicted"/>
<reference evidence="2" key="1">
    <citation type="journal article" date="2019" name="Int. J. Syst. Evol. Microbiol.">
        <title>The Global Catalogue of Microorganisms (GCM) 10K type strain sequencing project: providing services to taxonomists for standard genome sequencing and annotation.</title>
        <authorList>
            <consortium name="The Broad Institute Genomics Platform"/>
            <consortium name="The Broad Institute Genome Sequencing Center for Infectious Disease"/>
            <person name="Wu L."/>
            <person name="Ma J."/>
        </authorList>
    </citation>
    <scope>NUCLEOTIDE SEQUENCE [LARGE SCALE GENOMIC DNA]</scope>
    <source>
        <strain evidence="2">CCUG 49560</strain>
    </source>
</reference>
<name>A0ABV9EHI4_9ACTN</name>
<evidence type="ECO:0000313" key="2">
    <source>
        <dbReference type="Proteomes" id="UP001595891"/>
    </source>
</evidence>
<dbReference type="EMBL" id="JBHSFN010000009">
    <property type="protein sequence ID" value="MFC4587795.1"/>
    <property type="molecule type" value="Genomic_DNA"/>
</dbReference>
<comment type="caution">
    <text evidence="1">The sequence shown here is derived from an EMBL/GenBank/DDBJ whole genome shotgun (WGS) entry which is preliminary data.</text>
</comment>
<dbReference type="Proteomes" id="UP001595891">
    <property type="component" value="Unassembled WGS sequence"/>
</dbReference>
<protein>
    <submittedName>
        <fullName evidence="1">Uncharacterized protein</fullName>
    </submittedName>
</protein>
<keyword evidence="2" id="KW-1185">Reference proteome</keyword>